<protein>
    <submittedName>
        <fullName evidence="2">Uncharacterized protein</fullName>
    </submittedName>
</protein>
<evidence type="ECO:0000256" key="1">
    <source>
        <dbReference type="SAM" id="MobiDB-lite"/>
    </source>
</evidence>
<name>A0A644T5S2_9ZZZZ</name>
<gene>
    <name evidence="2" type="ORF">SDC9_07898</name>
</gene>
<dbReference type="AlphaFoldDB" id="A0A644T5S2"/>
<comment type="caution">
    <text evidence="2">The sequence shown here is derived from an EMBL/GenBank/DDBJ whole genome shotgun (WGS) entry which is preliminary data.</text>
</comment>
<accession>A0A644T5S2</accession>
<dbReference type="EMBL" id="VSSQ01000017">
    <property type="protein sequence ID" value="MPL62286.1"/>
    <property type="molecule type" value="Genomic_DNA"/>
</dbReference>
<feature type="region of interest" description="Disordered" evidence="1">
    <location>
        <begin position="1"/>
        <end position="20"/>
    </location>
</feature>
<evidence type="ECO:0000313" key="2">
    <source>
        <dbReference type="EMBL" id="MPL62286.1"/>
    </source>
</evidence>
<reference evidence="2" key="1">
    <citation type="submission" date="2019-08" db="EMBL/GenBank/DDBJ databases">
        <authorList>
            <person name="Kucharzyk K."/>
            <person name="Murdoch R.W."/>
            <person name="Higgins S."/>
            <person name="Loffler F."/>
        </authorList>
    </citation>
    <scope>NUCLEOTIDE SEQUENCE</scope>
</reference>
<organism evidence="2">
    <name type="scientific">bioreactor metagenome</name>
    <dbReference type="NCBI Taxonomy" id="1076179"/>
    <lineage>
        <taxon>unclassified sequences</taxon>
        <taxon>metagenomes</taxon>
        <taxon>ecological metagenomes</taxon>
    </lineage>
</organism>
<sequence>MKEFAPKLNTNKIESKEASESERVDLNLLAEKISKYEPDSQEFFKLKNSFMKSMPFFRERIRGFVELYDDSIFSLALDSEYEKYFILGDKLGLLTEEDKEIFYELFKLGQMRYEITDKILEKREFYKDKNKEKKEKQEERDKKLEKEELSEFILKKMGFSSKESEELIGSWFSVQQEDLLKWYISENLQNIKNLEGFEKGSVKYLFDNFGIRGFGRYRLHELKKQYEERENMGPYGVFFQAVFDSNGSFVNSNQSESLGEKVEEHDFLIRIVEADGKIDLAKRLLYLRDKYDQKIKFMYMHVHGHTSVVGLGDRKGSNRLLLQKDLEGKGVQRVKNLFEDDAELILSSCLTGIKGGLAEEMANTYDVKVIAADKPTVGEPISIDIEKTPDGNNLKFDIIFNTAEMEDKDWGEIEKRSDLFGTVTYNPKNKN</sequence>
<proteinExistence type="predicted"/>